<dbReference type="PANTHER" id="PTHR47990">
    <property type="entry name" value="2-OXOGLUTARATE (2OG) AND FE(II)-DEPENDENT OXYGENASE SUPERFAMILY PROTEIN-RELATED"/>
    <property type="match status" value="1"/>
</dbReference>
<proteinExistence type="inferred from homology"/>
<dbReference type="InterPro" id="IPR026992">
    <property type="entry name" value="DIOX_N"/>
</dbReference>
<keyword evidence="4" id="KW-1185">Reference proteome</keyword>
<sequence length="435" mass="49350">MEICPRFVNNHQNVFTNLFLNVNSSSVEVVPPTSVLINHTVHAEHLLSAPVALWSSTTKNQRTEEAPVRSVVNRVGHQLQKCLSEKGLCLLVNHGISDEKLKTAWDHLDDFVDLPNDVRELYIRTGDDNHGYVRPGVERFDGKTPELRHAFNICTLNATNLPEEPLPGFAEHISSLAQDFKALSRFILQALAVSLDIPQSFFLEKHSHMLSGDHDNESTLRLLYYPPIIEDTDDKNDFVKGSCIYSYQRCLSDQPDFRPESNPRDEINELDGNEENKNTTVRQLPNGEMIRCGAHTDYGTFTLLAQDSEGGLEVKLPGSEKWQRVGHLPGAILINCGEILSIWTKERYPALPHRVVIPEQQHIRSRGRHSIAFFCHPDNLTMISPNDLPNTEAGTDTVDKKPRKKSFKAAKEKVYNAYQLIQKRFRETYGQQNSH</sequence>
<dbReference type="Proteomes" id="UP001652620">
    <property type="component" value="Unplaced"/>
</dbReference>
<dbReference type="RefSeq" id="XP_049317797.1">
    <property type="nucleotide sequence ID" value="XM_049461840.1"/>
</dbReference>
<name>A0ABM3K8I2_BACDO</name>
<keyword evidence="1" id="KW-0408">Iron</keyword>
<feature type="region of interest" description="Disordered" evidence="2">
    <location>
        <begin position="254"/>
        <end position="279"/>
    </location>
</feature>
<feature type="domain" description="Fe2OG dioxygenase" evidence="3">
    <location>
        <begin position="266"/>
        <end position="377"/>
    </location>
</feature>
<comment type="similarity">
    <text evidence="1">Belongs to the iron/ascorbate-dependent oxidoreductase family.</text>
</comment>
<evidence type="ECO:0000313" key="4">
    <source>
        <dbReference type="Proteomes" id="UP001652620"/>
    </source>
</evidence>
<dbReference type="Gene3D" id="2.60.120.330">
    <property type="entry name" value="B-lactam Antibiotic, Isopenicillin N Synthase, Chain"/>
    <property type="match status" value="1"/>
</dbReference>
<dbReference type="Pfam" id="PF14226">
    <property type="entry name" value="DIOX_N"/>
    <property type="match status" value="1"/>
</dbReference>
<accession>A0ABM3K8I2</accession>
<dbReference type="InterPro" id="IPR050231">
    <property type="entry name" value="Iron_ascorbate_oxido_reductase"/>
</dbReference>
<evidence type="ECO:0000313" key="5">
    <source>
        <dbReference type="RefSeq" id="XP_049317797.1"/>
    </source>
</evidence>
<evidence type="ECO:0000256" key="2">
    <source>
        <dbReference type="SAM" id="MobiDB-lite"/>
    </source>
</evidence>
<dbReference type="PROSITE" id="PS51471">
    <property type="entry name" value="FE2OG_OXY"/>
    <property type="match status" value="1"/>
</dbReference>
<feature type="compositionally biased region" description="Basic and acidic residues" evidence="2">
    <location>
        <begin position="255"/>
        <end position="267"/>
    </location>
</feature>
<feature type="region of interest" description="Disordered" evidence="2">
    <location>
        <begin position="386"/>
        <end position="405"/>
    </location>
</feature>
<dbReference type="InterPro" id="IPR005123">
    <property type="entry name" value="Oxoglu/Fe-dep_dioxygenase_dom"/>
</dbReference>
<reference evidence="5" key="1">
    <citation type="submission" date="2025-08" db="UniProtKB">
        <authorList>
            <consortium name="RefSeq"/>
        </authorList>
    </citation>
    <scope>IDENTIFICATION</scope>
    <source>
        <tissue evidence="5">Adult</tissue>
    </source>
</reference>
<protein>
    <submittedName>
        <fullName evidence="5">1-aminocyclopropane-1-carboxylate oxidase isoform X1</fullName>
    </submittedName>
</protein>
<dbReference type="GeneID" id="105232544"/>
<dbReference type="InterPro" id="IPR027443">
    <property type="entry name" value="IPNS-like_sf"/>
</dbReference>
<dbReference type="InterPro" id="IPR044861">
    <property type="entry name" value="IPNS-like_FE2OG_OXY"/>
</dbReference>
<dbReference type="Pfam" id="PF03171">
    <property type="entry name" value="2OG-FeII_Oxy"/>
    <property type="match status" value="1"/>
</dbReference>
<keyword evidence="1" id="KW-0479">Metal-binding</keyword>
<organism evidence="4 5">
    <name type="scientific">Bactrocera dorsalis</name>
    <name type="common">Oriental fruit fly</name>
    <name type="synonym">Dacus dorsalis</name>
    <dbReference type="NCBI Taxonomy" id="27457"/>
    <lineage>
        <taxon>Eukaryota</taxon>
        <taxon>Metazoa</taxon>
        <taxon>Ecdysozoa</taxon>
        <taxon>Arthropoda</taxon>
        <taxon>Hexapoda</taxon>
        <taxon>Insecta</taxon>
        <taxon>Pterygota</taxon>
        <taxon>Neoptera</taxon>
        <taxon>Endopterygota</taxon>
        <taxon>Diptera</taxon>
        <taxon>Brachycera</taxon>
        <taxon>Muscomorpha</taxon>
        <taxon>Tephritoidea</taxon>
        <taxon>Tephritidae</taxon>
        <taxon>Bactrocera</taxon>
        <taxon>Bactrocera</taxon>
    </lineage>
</organism>
<evidence type="ECO:0000259" key="3">
    <source>
        <dbReference type="PROSITE" id="PS51471"/>
    </source>
</evidence>
<gene>
    <name evidence="5" type="primary">LOC105232544</name>
</gene>
<evidence type="ECO:0000256" key="1">
    <source>
        <dbReference type="RuleBase" id="RU003682"/>
    </source>
</evidence>
<dbReference type="SUPFAM" id="SSF51197">
    <property type="entry name" value="Clavaminate synthase-like"/>
    <property type="match status" value="1"/>
</dbReference>
<keyword evidence="1" id="KW-0560">Oxidoreductase</keyword>